<dbReference type="PANTHER" id="PTHR43792">
    <property type="entry name" value="GNAT FAMILY, PUTATIVE (AFU_ORTHOLOGUE AFUA_3G00765)-RELATED-RELATED"/>
    <property type="match status" value="1"/>
</dbReference>
<dbReference type="PANTHER" id="PTHR43792:SF9">
    <property type="entry name" value="RIBOSOMAL-PROTEIN-ALANINE ACETYLTRANSFERASE"/>
    <property type="match status" value="1"/>
</dbReference>
<evidence type="ECO:0000313" key="2">
    <source>
        <dbReference type="EMBL" id="MBM7616237.1"/>
    </source>
</evidence>
<dbReference type="InterPro" id="IPR016181">
    <property type="entry name" value="Acyl_CoA_acyltransferase"/>
</dbReference>
<reference evidence="2 3" key="1">
    <citation type="submission" date="2021-01" db="EMBL/GenBank/DDBJ databases">
        <title>Genomic Encyclopedia of Type Strains, Phase IV (KMG-IV): sequencing the most valuable type-strain genomes for metagenomic binning, comparative biology and taxonomic classification.</title>
        <authorList>
            <person name="Goeker M."/>
        </authorList>
    </citation>
    <scope>NUCLEOTIDE SEQUENCE [LARGE SCALE GENOMIC DNA]</scope>
    <source>
        <strain evidence="2 3">DSM 25890</strain>
    </source>
</reference>
<dbReference type="InterPro" id="IPR000182">
    <property type="entry name" value="GNAT_dom"/>
</dbReference>
<gene>
    <name evidence="2" type="ORF">JOC73_002819</name>
</gene>
<sequence length="92" mass="10977">MTRIKQFPEIETERLKLRELTMEDVDFVFAHFSDEDICRYLYDEEPFSSKEEAVGLISWYKNPEGKNHNRWGIVRKEDGVLIGTCGYHCWET</sequence>
<dbReference type="Pfam" id="PF13302">
    <property type="entry name" value="Acetyltransf_3"/>
    <property type="match status" value="1"/>
</dbReference>
<dbReference type="RefSeq" id="WP_204404253.1">
    <property type="nucleotide sequence ID" value="NZ_JAFBEE010000028.1"/>
</dbReference>
<name>A0ABS2NTG0_9FIRM</name>
<keyword evidence="3" id="KW-1185">Reference proteome</keyword>
<dbReference type="InterPro" id="IPR051531">
    <property type="entry name" value="N-acetyltransferase"/>
</dbReference>
<feature type="domain" description="N-acetyltransferase" evidence="1">
    <location>
        <begin position="14"/>
        <end position="89"/>
    </location>
</feature>
<evidence type="ECO:0000259" key="1">
    <source>
        <dbReference type="Pfam" id="PF13302"/>
    </source>
</evidence>
<evidence type="ECO:0000313" key="3">
    <source>
        <dbReference type="Proteomes" id="UP001314796"/>
    </source>
</evidence>
<dbReference type="Proteomes" id="UP001314796">
    <property type="component" value="Unassembled WGS sequence"/>
</dbReference>
<dbReference type="EMBL" id="JAFBEE010000028">
    <property type="protein sequence ID" value="MBM7616237.1"/>
    <property type="molecule type" value="Genomic_DNA"/>
</dbReference>
<dbReference type="SUPFAM" id="SSF55729">
    <property type="entry name" value="Acyl-CoA N-acyltransferases (Nat)"/>
    <property type="match status" value="1"/>
</dbReference>
<comment type="caution">
    <text evidence="2">The sequence shown here is derived from an EMBL/GenBank/DDBJ whole genome shotgun (WGS) entry which is preliminary data.</text>
</comment>
<protein>
    <submittedName>
        <fullName evidence="2">RimJ/RimL family protein N-acetyltransferase</fullName>
    </submittedName>
</protein>
<proteinExistence type="predicted"/>
<accession>A0ABS2NTG0</accession>
<organism evidence="2 3">
    <name type="scientific">Alkaliphilus hydrothermalis</name>
    <dbReference type="NCBI Taxonomy" id="1482730"/>
    <lineage>
        <taxon>Bacteria</taxon>
        <taxon>Bacillati</taxon>
        <taxon>Bacillota</taxon>
        <taxon>Clostridia</taxon>
        <taxon>Peptostreptococcales</taxon>
        <taxon>Natronincolaceae</taxon>
        <taxon>Alkaliphilus</taxon>
    </lineage>
</organism>
<dbReference type="Gene3D" id="3.40.630.30">
    <property type="match status" value="1"/>
</dbReference>